<dbReference type="CDD" id="cd03388">
    <property type="entry name" value="PAP2_SPPase1"/>
    <property type="match status" value="1"/>
</dbReference>
<dbReference type="SUPFAM" id="SSF48317">
    <property type="entry name" value="Acid phosphatase/Vanadium-dependent haloperoxidase"/>
    <property type="match status" value="1"/>
</dbReference>
<keyword evidence="5 9" id="KW-1133">Transmembrane helix</keyword>
<evidence type="ECO:0000313" key="11">
    <source>
        <dbReference type="EMBL" id="KAK7104877.1"/>
    </source>
</evidence>
<comment type="subcellular location">
    <subcellularLocation>
        <location evidence="1">Endoplasmic reticulum membrane</location>
        <topology evidence="1">Multi-pass membrane protein</topology>
    </subcellularLocation>
</comment>
<dbReference type="InterPro" id="IPR000326">
    <property type="entry name" value="PAP2/HPO"/>
</dbReference>
<feature type="transmembrane region" description="Helical" evidence="9">
    <location>
        <begin position="406"/>
        <end position="433"/>
    </location>
</feature>
<dbReference type="GO" id="GO:0005789">
    <property type="term" value="C:endoplasmic reticulum membrane"/>
    <property type="evidence" value="ECO:0007669"/>
    <property type="project" value="UniProtKB-SubCell"/>
</dbReference>
<feature type="transmembrane region" description="Helical" evidence="9">
    <location>
        <begin position="268"/>
        <end position="289"/>
    </location>
</feature>
<evidence type="ECO:0000256" key="3">
    <source>
        <dbReference type="ARBA" id="ARBA00022801"/>
    </source>
</evidence>
<evidence type="ECO:0000256" key="4">
    <source>
        <dbReference type="ARBA" id="ARBA00022824"/>
    </source>
</evidence>
<feature type="region of interest" description="Disordered" evidence="8">
    <location>
        <begin position="57"/>
        <end position="77"/>
    </location>
</feature>
<proteinExistence type="inferred from homology"/>
<evidence type="ECO:0000256" key="5">
    <source>
        <dbReference type="ARBA" id="ARBA00022989"/>
    </source>
</evidence>
<dbReference type="InterPro" id="IPR036938">
    <property type="entry name" value="PAP2/HPO_sf"/>
</dbReference>
<feature type="domain" description="Phosphatidic acid phosphatase type 2/haloperoxidase" evidence="10">
    <location>
        <begin position="200"/>
        <end position="314"/>
    </location>
</feature>
<feature type="transmembrane region" description="Helical" evidence="9">
    <location>
        <begin position="166"/>
        <end position="191"/>
    </location>
</feature>
<feature type="region of interest" description="Disordered" evidence="8">
    <location>
        <begin position="133"/>
        <end position="152"/>
    </location>
</feature>
<keyword evidence="12" id="KW-1185">Reference proteome</keyword>
<dbReference type="Proteomes" id="UP001374579">
    <property type="component" value="Unassembled WGS sequence"/>
</dbReference>
<evidence type="ECO:0000256" key="6">
    <source>
        <dbReference type="ARBA" id="ARBA00023136"/>
    </source>
</evidence>
<accession>A0AAN9BG69</accession>
<dbReference type="SMART" id="SM00014">
    <property type="entry name" value="acidPPc"/>
    <property type="match status" value="1"/>
</dbReference>
<feature type="transmembrane region" description="Helical" evidence="9">
    <location>
        <begin position="453"/>
        <end position="475"/>
    </location>
</feature>
<comment type="caution">
    <text evidence="11">The sequence shown here is derived from an EMBL/GenBank/DDBJ whole genome shotgun (WGS) entry which is preliminary data.</text>
</comment>
<keyword evidence="3" id="KW-0378">Hydrolase</keyword>
<evidence type="ECO:0000313" key="12">
    <source>
        <dbReference type="Proteomes" id="UP001374579"/>
    </source>
</evidence>
<dbReference type="GO" id="GO:0006670">
    <property type="term" value="P:sphingosine metabolic process"/>
    <property type="evidence" value="ECO:0007669"/>
    <property type="project" value="TreeGrafter"/>
</dbReference>
<dbReference type="GO" id="GO:0042392">
    <property type="term" value="F:sphingosine-1-phosphate phosphatase activity"/>
    <property type="evidence" value="ECO:0007669"/>
    <property type="project" value="TreeGrafter"/>
</dbReference>
<organism evidence="11 12">
    <name type="scientific">Littorina saxatilis</name>
    <dbReference type="NCBI Taxonomy" id="31220"/>
    <lineage>
        <taxon>Eukaryota</taxon>
        <taxon>Metazoa</taxon>
        <taxon>Spiralia</taxon>
        <taxon>Lophotrochozoa</taxon>
        <taxon>Mollusca</taxon>
        <taxon>Gastropoda</taxon>
        <taxon>Caenogastropoda</taxon>
        <taxon>Littorinimorpha</taxon>
        <taxon>Littorinoidea</taxon>
        <taxon>Littorinidae</taxon>
        <taxon>Littorina</taxon>
    </lineage>
</organism>
<comment type="similarity">
    <text evidence="7">Belongs to the type 2 lipid phosphate phosphatase family.</text>
</comment>
<dbReference type="EMBL" id="JBAMIC010000008">
    <property type="protein sequence ID" value="KAK7104877.1"/>
    <property type="molecule type" value="Genomic_DNA"/>
</dbReference>
<dbReference type="AlphaFoldDB" id="A0AAN9BG69"/>
<evidence type="ECO:0000256" key="2">
    <source>
        <dbReference type="ARBA" id="ARBA00022692"/>
    </source>
</evidence>
<name>A0AAN9BG69_9CAEN</name>
<reference evidence="11 12" key="1">
    <citation type="submission" date="2024-02" db="EMBL/GenBank/DDBJ databases">
        <title>Chromosome-scale genome assembly of the rough periwinkle Littorina saxatilis.</title>
        <authorList>
            <person name="De Jode A."/>
            <person name="Faria R."/>
            <person name="Formenti G."/>
            <person name="Sims Y."/>
            <person name="Smith T.P."/>
            <person name="Tracey A."/>
            <person name="Wood J.M.D."/>
            <person name="Zagrodzka Z.B."/>
            <person name="Johannesson K."/>
            <person name="Butlin R.K."/>
            <person name="Leder E.H."/>
        </authorList>
    </citation>
    <scope>NUCLEOTIDE SEQUENCE [LARGE SCALE GENOMIC DNA]</scope>
    <source>
        <strain evidence="11">Snail1</strain>
        <tissue evidence="11">Muscle</tissue>
    </source>
</reference>
<dbReference type="PANTHER" id="PTHR14969:SF28">
    <property type="entry name" value="DIHYDROSPHINGOSINE 1-PHOSPHATE PHOSPHATASE LCB3-RELATED"/>
    <property type="match status" value="1"/>
</dbReference>
<protein>
    <recommendedName>
        <fullName evidence="10">Phosphatidic acid phosphatase type 2/haloperoxidase domain-containing protein</fullName>
    </recommendedName>
</protein>
<evidence type="ECO:0000256" key="9">
    <source>
        <dbReference type="SAM" id="Phobius"/>
    </source>
</evidence>
<keyword evidence="6 9" id="KW-0472">Membrane</keyword>
<evidence type="ECO:0000256" key="8">
    <source>
        <dbReference type="SAM" id="MobiDB-lite"/>
    </source>
</evidence>
<evidence type="ECO:0000256" key="7">
    <source>
        <dbReference type="ARBA" id="ARBA00038324"/>
    </source>
</evidence>
<dbReference type="Gene3D" id="1.20.144.10">
    <property type="entry name" value="Phosphatidic acid phosphatase type 2/haloperoxidase"/>
    <property type="match status" value="1"/>
</dbReference>
<dbReference type="PANTHER" id="PTHR14969">
    <property type="entry name" value="SPHINGOSINE-1-PHOSPHATE PHOSPHOHYDROLASE"/>
    <property type="match status" value="1"/>
</dbReference>
<sequence length="493" mass="54950">MSDLWRRIVALSDPQLTADFQRICGIKLLHHTEQNGIGTSKNNVRKSSNVNGFAEECHDSHNAKTNGDAHPVRNGAVPCQNSSAGVYDSSLKKRHGKNGYTIHDVAQNEDRKAPHQQNGTACQCQHDSSSPLTNGYIHNGETPKAGSDDTTKSSIHTPTYVIANKLLYYIFSFGASLGNEIFYIVFFSFGLWTFNNNVSRRVSLIWCVIMYLGQAAKDLICWPRPTSPPVVRLEGRYELEYGMPSTHAMVGVVMPFGMLYYTYGVYEYNFFLGLILASIWCVLVSFSRLYLGMHSVLDILVGIVGAFVIMICCIPFVERVDCLLVAHPWCFPTLNIVVIGLCMAYPELKIWSTARGDTTQVLAVFSGIYQGLWYMGQTASPQIAEAAVRSAYTGWAGVAAAVGRQLLGIVVLVFLLEGLKKAVIYVMSTLLGMDPKDPKSKQHLGVELTYKYIGYYTTAFCAGYVMPAIFLYLGWHRRDYLTEIYNHSHHFGL</sequence>
<feature type="transmembrane region" description="Helical" evidence="9">
    <location>
        <begin position="296"/>
        <end position="317"/>
    </location>
</feature>
<evidence type="ECO:0000259" key="10">
    <source>
        <dbReference type="SMART" id="SM00014"/>
    </source>
</evidence>
<evidence type="ECO:0000256" key="1">
    <source>
        <dbReference type="ARBA" id="ARBA00004477"/>
    </source>
</evidence>
<dbReference type="Pfam" id="PF01569">
    <property type="entry name" value="PAP2"/>
    <property type="match status" value="1"/>
</dbReference>
<gene>
    <name evidence="11" type="ORF">V1264_019524</name>
</gene>
<keyword evidence="4" id="KW-0256">Endoplasmic reticulum</keyword>
<keyword evidence="2 9" id="KW-0812">Transmembrane</keyword>
<feature type="transmembrane region" description="Helical" evidence="9">
    <location>
        <begin position="323"/>
        <end position="345"/>
    </location>
</feature>